<dbReference type="GO" id="GO:0022627">
    <property type="term" value="C:cytosolic small ribosomal subunit"/>
    <property type="evidence" value="ECO:0007669"/>
    <property type="project" value="TreeGrafter"/>
</dbReference>
<dbReference type="FunFam" id="2.40.50.140:FF:000110">
    <property type="entry name" value="30S ribosomal protein S1"/>
    <property type="match status" value="1"/>
</dbReference>
<accession>A0A3D9B2Y7</accession>
<evidence type="ECO:0000313" key="11">
    <source>
        <dbReference type="EMBL" id="REC47707.1"/>
    </source>
</evidence>
<organism evidence="11 12">
    <name type="scientific">Chryseobacterium pennipullorum</name>
    <dbReference type="NCBI Taxonomy" id="2258963"/>
    <lineage>
        <taxon>Bacteria</taxon>
        <taxon>Pseudomonadati</taxon>
        <taxon>Bacteroidota</taxon>
        <taxon>Flavobacteriia</taxon>
        <taxon>Flavobacteriales</taxon>
        <taxon>Weeksellaceae</taxon>
        <taxon>Chryseobacterium group</taxon>
        <taxon>Chryseobacterium</taxon>
    </lineage>
</organism>
<evidence type="ECO:0000259" key="10">
    <source>
        <dbReference type="PROSITE" id="PS50126"/>
    </source>
</evidence>
<feature type="domain" description="S1 motif" evidence="10">
    <location>
        <begin position="136"/>
        <end position="202"/>
    </location>
</feature>
<keyword evidence="3" id="KW-0694">RNA-binding</keyword>
<dbReference type="PANTHER" id="PTHR10724:SF7">
    <property type="entry name" value="SMALL RIBOSOMAL SUBUNIT PROTEIN BS1C"/>
    <property type="match status" value="1"/>
</dbReference>
<sequence>MSKETNSAELLLNQNVAPEQFDWDSFESGLDADARKEKSDLEEIYNGSLNSLNDNDVLVGRVVRLTDKEAIVDINFKSEGVISLNEFRYNQGLSVGDEVEVMVDKREDKTGQLQLSHRKARTLKAWDKVNELHETGEIVNGFVKSRTKGGMIVDVHGIEAFLPGSQIDVKPIKDYDQFVGKTMEFKVVKINPEFKNVVVSHKALIEADIEGQKKEIIAQLEKGQVLEGTVKNITSYGVFIDLGGVDGLIHITDLSWSRVNHPSEILEDGQTVKVVILDFDDEKTRIQLGMKQLEAHPWDALSADMKVGDKVKGKVVVLADYGAFVEIAPGVEGLIHVSEMSWSTHLRSAGDFVKVGDEVEAEVLTLDREERKISLGIKQLSKDPWENIETKYPVGSQHVGTVRNFTNFGVFVELEEGIDGLIYISDLSWTKKIKHPSEFCAVGDKLDVVVLELDIQARRLSLGHKQLTENPWDKFETKYAEGTIHAGKAVEVHDKGASVQFEDAEVEAFCPSRLLEKEDGSKIKKGEDAQFKVIEFNKEFKRVVVSHTGIFRDEEKKNVKESSSRNVSSSSNNEERSTLGDIDALAELKRKMEEGK</sequence>
<dbReference type="GO" id="GO:0003729">
    <property type="term" value="F:mRNA binding"/>
    <property type="evidence" value="ECO:0007669"/>
    <property type="project" value="TreeGrafter"/>
</dbReference>
<keyword evidence="5" id="KW-0687">Ribonucleoprotein</keyword>
<dbReference type="OrthoDB" id="9804077at2"/>
<dbReference type="CDD" id="cd05688">
    <property type="entry name" value="S1_RPS1_repeat_ec3"/>
    <property type="match status" value="1"/>
</dbReference>
<dbReference type="SMART" id="SM00316">
    <property type="entry name" value="S1"/>
    <property type="match status" value="6"/>
</dbReference>
<evidence type="ECO:0000256" key="3">
    <source>
        <dbReference type="ARBA" id="ARBA00022884"/>
    </source>
</evidence>
<dbReference type="InterPro" id="IPR035104">
    <property type="entry name" value="Ribosomal_protein_S1-like"/>
</dbReference>
<evidence type="ECO:0000256" key="6">
    <source>
        <dbReference type="ARBA" id="ARBA00025604"/>
    </source>
</evidence>
<dbReference type="CDD" id="cd05687">
    <property type="entry name" value="S1_RPS1_repeat_ec1_hs1"/>
    <property type="match status" value="1"/>
</dbReference>
<keyword evidence="4 11" id="KW-0689">Ribosomal protein</keyword>
<feature type="domain" description="S1 motif" evidence="10">
    <location>
        <begin position="55"/>
        <end position="118"/>
    </location>
</feature>
<dbReference type="PROSITE" id="PS50126">
    <property type="entry name" value="S1"/>
    <property type="match status" value="6"/>
</dbReference>
<dbReference type="RefSeq" id="WP_115928082.1">
    <property type="nucleotide sequence ID" value="NZ_QNVV01000007.1"/>
</dbReference>
<protein>
    <recommendedName>
        <fullName evidence="7">Small ribosomal subunit protein bS1</fullName>
    </recommendedName>
    <alternativeName>
        <fullName evidence="8">30S ribosomal protein S1</fullName>
    </alternativeName>
</protein>
<dbReference type="PANTHER" id="PTHR10724">
    <property type="entry name" value="30S RIBOSOMAL PROTEIN S1"/>
    <property type="match status" value="1"/>
</dbReference>
<keyword evidence="12" id="KW-1185">Reference proteome</keyword>
<dbReference type="FunFam" id="2.40.50.140:FF:000103">
    <property type="entry name" value="protein RRP5 homolog"/>
    <property type="match status" value="1"/>
</dbReference>
<dbReference type="GO" id="GO:0003735">
    <property type="term" value="F:structural constituent of ribosome"/>
    <property type="evidence" value="ECO:0007669"/>
    <property type="project" value="TreeGrafter"/>
</dbReference>
<dbReference type="CDD" id="cd04465">
    <property type="entry name" value="S1_RPS1_repeat_ec2_hs2"/>
    <property type="match status" value="1"/>
</dbReference>
<dbReference type="SUPFAM" id="SSF50249">
    <property type="entry name" value="Nucleic acid-binding proteins"/>
    <property type="match status" value="6"/>
</dbReference>
<dbReference type="GO" id="GO:0006412">
    <property type="term" value="P:translation"/>
    <property type="evidence" value="ECO:0007669"/>
    <property type="project" value="TreeGrafter"/>
</dbReference>
<name>A0A3D9B2Y7_9FLAO</name>
<dbReference type="InterPro" id="IPR012340">
    <property type="entry name" value="NA-bd_OB-fold"/>
</dbReference>
<comment type="similarity">
    <text evidence="1">Belongs to the bacterial ribosomal protein bS1 family.</text>
</comment>
<dbReference type="InterPro" id="IPR050437">
    <property type="entry name" value="Ribos_protein_bS1-like"/>
</dbReference>
<dbReference type="EMBL" id="QNVV01000007">
    <property type="protein sequence ID" value="REC47707.1"/>
    <property type="molecule type" value="Genomic_DNA"/>
</dbReference>
<dbReference type="Pfam" id="PF00575">
    <property type="entry name" value="S1"/>
    <property type="match status" value="6"/>
</dbReference>
<proteinExistence type="inferred from homology"/>
<evidence type="ECO:0000256" key="8">
    <source>
        <dbReference type="ARBA" id="ARBA00035517"/>
    </source>
</evidence>
<dbReference type="PRINTS" id="PR00681">
    <property type="entry name" value="RIBOSOMALS1"/>
</dbReference>
<dbReference type="NCBIfam" id="NF004953">
    <property type="entry name" value="PRK06299.1-3"/>
    <property type="match status" value="1"/>
</dbReference>
<feature type="domain" description="S1 motif" evidence="10">
    <location>
        <begin position="482"/>
        <end position="548"/>
    </location>
</feature>
<feature type="region of interest" description="Disordered" evidence="9">
    <location>
        <begin position="554"/>
        <end position="585"/>
    </location>
</feature>
<dbReference type="FunFam" id="2.40.50.140:FF:000011">
    <property type="entry name" value="30S ribosomal protein S1"/>
    <property type="match status" value="1"/>
</dbReference>
<evidence type="ECO:0000313" key="12">
    <source>
        <dbReference type="Proteomes" id="UP000256257"/>
    </source>
</evidence>
<comment type="caution">
    <text evidence="11">The sequence shown here is derived from an EMBL/GenBank/DDBJ whole genome shotgun (WGS) entry which is preliminary data.</text>
</comment>
<evidence type="ECO:0000256" key="5">
    <source>
        <dbReference type="ARBA" id="ARBA00023274"/>
    </source>
</evidence>
<dbReference type="FunFam" id="2.40.50.140:FF:000051">
    <property type="entry name" value="RNA-binding transcriptional accessory protein"/>
    <property type="match status" value="1"/>
</dbReference>
<evidence type="ECO:0000256" key="9">
    <source>
        <dbReference type="SAM" id="MobiDB-lite"/>
    </source>
</evidence>
<evidence type="ECO:0000256" key="1">
    <source>
        <dbReference type="ARBA" id="ARBA00006767"/>
    </source>
</evidence>
<evidence type="ECO:0000256" key="7">
    <source>
        <dbReference type="ARBA" id="ARBA00035293"/>
    </source>
</evidence>
<feature type="domain" description="S1 motif" evidence="10">
    <location>
        <begin position="308"/>
        <end position="378"/>
    </location>
</feature>
<dbReference type="AlphaFoldDB" id="A0A3D9B2Y7"/>
<keyword evidence="2" id="KW-0677">Repeat</keyword>
<feature type="domain" description="S1 motif" evidence="10">
    <location>
        <begin position="395"/>
        <end position="465"/>
    </location>
</feature>
<dbReference type="InterPro" id="IPR003029">
    <property type="entry name" value="S1_domain"/>
</dbReference>
<reference evidence="11 12" key="1">
    <citation type="submission" date="2018-06" db="EMBL/GenBank/DDBJ databases">
        <title>Novel Chryseobacterium species.</title>
        <authorList>
            <person name="Newman J."/>
            <person name="Hugo C."/>
            <person name="Oosthuizen L."/>
            <person name="Charimba G."/>
        </authorList>
    </citation>
    <scope>NUCLEOTIDE SEQUENCE [LARGE SCALE GENOMIC DNA]</scope>
    <source>
        <strain evidence="11 12">7_F195</strain>
    </source>
</reference>
<comment type="function">
    <text evidence="6">Binds mRNA; thus facilitating recognition of the initiation point. It is needed to translate mRNA with a short Shine-Dalgarno (SD) purine-rich sequence.</text>
</comment>
<feature type="domain" description="S1 motif" evidence="10">
    <location>
        <begin position="223"/>
        <end position="291"/>
    </location>
</feature>
<feature type="compositionally biased region" description="Basic and acidic residues" evidence="9">
    <location>
        <begin position="554"/>
        <end position="563"/>
    </location>
</feature>
<evidence type="ECO:0000256" key="4">
    <source>
        <dbReference type="ARBA" id="ARBA00022980"/>
    </source>
</evidence>
<dbReference type="Gene3D" id="2.40.50.140">
    <property type="entry name" value="Nucleic acid-binding proteins"/>
    <property type="match status" value="6"/>
</dbReference>
<evidence type="ECO:0000256" key="2">
    <source>
        <dbReference type="ARBA" id="ARBA00022737"/>
    </source>
</evidence>
<dbReference type="Proteomes" id="UP000256257">
    <property type="component" value="Unassembled WGS sequence"/>
</dbReference>
<gene>
    <name evidence="11" type="ORF">DRF67_09585</name>
</gene>